<dbReference type="Proteomes" id="UP000007110">
    <property type="component" value="Unassembled WGS sequence"/>
</dbReference>
<accession>A0A7M7NVB4</accession>
<name>A0A7M7NVB4_STRPU</name>
<feature type="signal peptide" evidence="1">
    <location>
        <begin position="1"/>
        <end position="27"/>
    </location>
</feature>
<dbReference type="EnsemblMetazoa" id="XM_030986104">
    <property type="protein sequence ID" value="XP_030841964"/>
    <property type="gene ID" value="LOC115918015"/>
</dbReference>
<dbReference type="OrthoDB" id="10124592at2759"/>
<organism evidence="2 3">
    <name type="scientific">Strongylocentrotus purpuratus</name>
    <name type="common">Purple sea urchin</name>
    <dbReference type="NCBI Taxonomy" id="7668"/>
    <lineage>
        <taxon>Eukaryota</taxon>
        <taxon>Metazoa</taxon>
        <taxon>Echinodermata</taxon>
        <taxon>Eleutherozoa</taxon>
        <taxon>Echinozoa</taxon>
        <taxon>Echinoidea</taxon>
        <taxon>Euechinoidea</taxon>
        <taxon>Echinacea</taxon>
        <taxon>Camarodonta</taxon>
        <taxon>Echinidea</taxon>
        <taxon>Strongylocentrotidae</taxon>
        <taxon>Strongylocentrotus</taxon>
    </lineage>
</organism>
<evidence type="ECO:0000256" key="1">
    <source>
        <dbReference type="SAM" id="SignalP"/>
    </source>
</evidence>
<sequence length="228" mass="25797">MKSLTLIIGIIRVIMILCVDRTKQVMAFPATSTTTTTPAATLLSLQQLQNISSRLVSDSRNICQRFERDRLEGLVSRGQRCQDPVQTVTPLSPLTLLFLSKQSILETLEVNLLRFVEPLHDMTVRETSWPGLHIFYMPYNGQRGFEDLENDVTVLLNDVKARIRLLEPSTVPVIPRTIISEVTYNPASTAAVDTDRANHLLLRTLVTFSRQVRSLTITYVRKEFEAPS</sequence>
<feature type="chain" id="PRO_5029817923" evidence="1">
    <location>
        <begin position="28"/>
        <end position="228"/>
    </location>
</feature>
<dbReference type="GeneID" id="115918015"/>
<keyword evidence="3" id="KW-1185">Reference proteome</keyword>
<dbReference type="KEGG" id="spu:115918015"/>
<dbReference type="RefSeq" id="XP_030841964.1">
    <property type="nucleotide sequence ID" value="XM_030986104.1"/>
</dbReference>
<dbReference type="AlphaFoldDB" id="A0A7M7NVB4"/>
<dbReference type="InParanoid" id="A0A7M7NVB4"/>
<reference evidence="2" key="2">
    <citation type="submission" date="2021-01" db="UniProtKB">
        <authorList>
            <consortium name="EnsemblMetazoa"/>
        </authorList>
    </citation>
    <scope>IDENTIFICATION</scope>
</reference>
<keyword evidence="1" id="KW-0732">Signal</keyword>
<evidence type="ECO:0000313" key="3">
    <source>
        <dbReference type="Proteomes" id="UP000007110"/>
    </source>
</evidence>
<evidence type="ECO:0000313" key="2">
    <source>
        <dbReference type="EnsemblMetazoa" id="XP_030841964"/>
    </source>
</evidence>
<protein>
    <submittedName>
        <fullName evidence="2">Uncharacterized protein</fullName>
    </submittedName>
</protein>
<proteinExistence type="predicted"/>
<reference evidence="3" key="1">
    <citation type="submission" date="2015-02" db="EMBL/GenBank/DDBJ databases">
        <title>Genome sequencing for Strongylocentrotus purpuratus.</title>
        <authorList>
            <person name="Murali S."/>
            <person name="Liu Y."/>
            <person name="Vee V."/>
            <person name="English A."/>
            <person name="Wang M."/>
            <person name="Skinner E."/>
            <person name="Han Y."/>
            <person name="Muzny D.M."/>
            <person name="Worley K.C."/>
            <person name="Gibbs R.A."/>
        </authorList>
    </citation>
    <scope>NUCLEOTIDE SEQUENCE</scope>
</reference>